<feature type="domain" description="CzcB-like C-terminal circularly permuted SH3-like" evidence="4">
    <location>
        <begin position="300"/>
        <end position="357"/>
    </location>
</feature>
<feature type="domain" description="CusB-like beta-barrel" evidence="3">
    <location>
        <begin position="226"/>
        <end position="290"/>
    </location>
</feature>
<gene>
    <name evidence="5" type="ORF">DW355_13925</name>
</gene>
<proteinExistence type="inferred from homology"/>
<dbReference type="InterPro" id="IPR058649">
    <property type="entry name" value="CzcB_C"/>
</dbReference>
<dbReference type="InterPro" id="IPR006143">
    <property type="entry name" value="RND_pump_MFP"/>
</dbReference>
<dbReference type="Proteomes" id="UP000292939">
    <property type="component" value="Chromosome"/>
</dbReference>
<accession>A0A4P6UKN8</accession>
<dbReference type="OrthoDB" id="10524at2"/>
<dbReference type="Gene3D" id="2.40.50.100">
    <property type="match status" value="1"/>
</dbReference>
<dbReference type="Pfam" id="PF25917">
    <property type="entry name" value="BSH_RND"/>
    <property type="match status" value="1"/>
</dbReference>
<dbReference type="PANTHER" id="PTHR30469">
    <property type="entry name" value="MULTIDRUG RESISTANCE PROTEIN MDTA"/>
    <property type="match status" value="1"/>
</dbReference>
<dbReference type="Gene3D" id="1.10.287.470">
    <property type="entry name" value="Helix hairpin bin"/>
    <property type="match status" value="1"/>
</dbReference>
<dbReference type="GO" id="GO:0015562">
    <property type="term" value="F:efflux transmembrane transporter activity"/>
    <property type="evidence" value="ECO:0007669"/>
    <property type="project" value="TreeGrafter"/>
</dbReference>
<dbReference type="AlphaFoldDB" id="A0A4P6UKN8"/>
<feature type="domain" description="Multidrug resistance protein MdtA-like barrel-sandwich hybrid" evidence="2">
    <location>
        <begin position="91"/>
        <end position="217"/>
    </location>
</feature>
<evidence type="ECO:0000259" key="2">
    <source>
        <dbReference type="Pfam" id="PF25917"/>
    </source>
</evidence>
<dbReference type="Gene3D" id="2.40.30.170">
    <property type="match status" value="1"/>
</dbReference>
<dbReference type="Pfam" id="PF25954">
    <property type="entry name" value="Beta-barrel_RND_2"/>
    <property type="match status" value="1"/>
</dbReference>
<evidence type="ECO:0000256" key="1">
    <source>
        <dbReference type="ARBA" id="ARBA00009477"/>
    </source>
</evidence>
<dbReference type="Gene3D" id="2.40.420.20">
    <property type="match status" value="1"/>
</dbReference>
<evidence type="ECO:0000313" key="6">
    <source>
        <dbReference type="Proteomes" id="UP000292939"/>
    </source>
</evidence>
<comment type="similarity">
    <text evidence="1">Belongs to the membrane fusion protein (MFP) (TC 8.A.1) family.</text>
</comment>
<name>A0A4P6UKN8_9BURK</name>
<dbReference type="InterPro" id="IPR058625">
    <property type="entry name" value="MdtA-like_BSH"/>
</dbReference>
<protein>
    <submittedName>
        <fullName evidence="5">Efflux RND transporter periplasmic adaptor subunit</fullName>
    </submittedName>
</protein>
<reference evidence="5 6" key="1">
    <citation type="submission" date="2018-07" db="EMBL/GenBank/DDBJ databases">
        <title>Exploring interactions and the metabolic potential of the ultra-small soil bacteria Hylemonella gracilis.</title>
        <authorList>
            <person name="Tyc O."/>
            <person name="Kulkarni P."/>
            <person name="Gawehns F."/>
            <person name="Hundscheid M."/>
            <person name="Zweers H."/>
            <person name="Garbeva P."/>
        </authorList>
    </citation>
    <scope>NUCLEOTIDE SEQUENCE [LARGE SCALE GENOMIC DNA]</scope>
    <source>
        <strain evidence="5 6">NS1</strain>
    </source>
</reference>
<dbReference type="InterPro" id="IPR058792">
    <property type="entry name" value="Beta-barrel_RND_2"/>
</dbReference>
<evidence type="ECO:0000259" key="3">
    <source>
        <dbReference type="Pfam" id="PF25954"/>
    </source>
</evidence>
<dbReference type="KEGG" id="hgr:DW355_13925"/>
<dbReference type="GO" id="GO:1990281">
    <property type="term" value="C:efflux pump complex"/>
    <property type="evidence" value="ECO:0007669"/>
    <property type="project" value="TreeGrafter"/>
</dbReference>
<dbReference type="Pfam" id="PF25975">
    <property type="entry name" value="CzcB_C"/>
    <property type="match status" value="1"/>
</dbReference>
<organism evidence="5 6">
    <name type="scientific">Hylemonella gracilis</name>
    <dbReference type="NCBI Taxonomy" id="80880"/>
    <lineage>
        <taxon>Bacteria</taxon>
        <taxon>Pseudomonadati</taxon>
        <taxon>Pseudomonadota</taxon>
        <taxon>Betaproteobacteria</taxon>
        <taxon>Burkholderiales</taxon>
        <taxon>Comamonadaceae</taxon>
        <taxon>Hylemonella</taxon>
    </lineage>
</organism>
<dbReference type="NCBIfam" id="TIGR01730">
    <property type="entry name" value="RND_mfp"/>
    <property type="match status" value="1"/>
</dbReference>
<dbReference type="EMBL" id="CP031395">
    <property type="protein sequence ID" value="QBK05673.1"/>
    <property type="molecule type" value="Genomic_DNA"/>
</dbReference>
<dbReference type="PROSITE" id="PS51257">
    <property type="entry name" value="PROKAR_LIPOPROTEIN"/>
    <property type="match status" value="1"/>
</dbReference>
<sequence length="370" mass="39062">MKDVSSSVFLFQQRGFGLGLLGSVALSLLMLSGCGGPSNEAAESKTAEAAANTPASTELRPALTVTVTRPQSTQLAGALLANGNVVAWQEAIIGAEVNGLRLAAVHVNVGDKVSRGDELARFASEIPYAAALQAQANYENAKSEADRVRALGEEGIYSRSQLTQIYTTEKVAKAQWEAAQVTLAATRVQAPDDGVISARSATVGAVVSSGNELFRMVRQGRMEWRAEVTPAEIGRVKVGQQAEVTTASGLQVQGLVRAIAPAADVQTRNILVYVDLPRNEALKANTFARGIFALPTSVALTVPAQSVVLRDGHSYVFVVDGQSRVSQRKVEVGRRVGERVELLQGLAPLEAVAVQGAGFLNEGDFVKVVQ</sequence>
<dbReference type="SUPFAM" id="SSF111369">
    <property type="entry name" value="HlyD-like secretion proteins"/>
    <property type="match status" value="1"/>
</dbReference>
<evidence type="ECO:0000259" key="4">
    <source>
        <dbReference type="Pfam" id="PF25975"/>
    </source>
</evidence>
<dbReference type="RefSeq" id="WP_131280925.1">
    <property type="nucleotide sequence ID" value="NZ_CP031395.1"/>
</dbReference>
<dbReference type="PANTHER" id="PTHR30469:SF15">
    <property type="entry name" value="HLYD FAMILY OF SECRETION PROTEINS"/>
    <property type="match status" value="1"/>
</dbReference>
<evidence type="ECO:0000313" key="5">
    <source>
        <dbReference type="EMBL" id="QBK05673.1"/>
    </source>
</evidence>